<dbReference type="VEuPathDB" id="FungiDB:SDRG_09619"/>
<reference evidence="2 3" key="1">
    <citation type="submission" date="2012-04" db="EMBL/GenBank/DDBJ databases">
        <title>The Genome Sequence of Saprolegnia declina VS20.</title>
        <authorList>
            <consortium name="The Broad Institute Genome Sequencing Platform"/>
            <person name="Russ C."/>
            <person name="Nusbaum C."/>
            <person name="Tyler B."/>
            <person name="van West P."/>
            <person name="Dieguez-Uribeondo J."/>
            <person name="de Bruijn I."/>
            <person name="Tripathy S."/>
            <person name="Jiang R."/>
            <person name="Young S.K."/>
            <person name="Zeng Q."/>
            <person name="Gargeya S."/>
            <person name="Fitzgerald M."/>
            <person name="Haas B."/>
            <person name="Abouelleil A."/>
            <person name="Alvarado L."/>
            <person name="Arachchi H.M."/>
            <person name="Berlin A."/>
            <person name="Chapman S.B."/>
            <person name="Goldberg J."/>
            <person name="Griggs A."/>
            <person name="Gujja S."/>
            <person name="Hansen M."/>
            <person name="Howarth C."/>
            <person name="Imamovic A."/>
            <person name="Larimer J."/>
            <person name="McCowen C."/>
            <person name="Montmayeur A."/>
            <person name="Murphy C."/>
            <person name="Neiman D."/>
            <person name="Pearson M."/>
            <person name="Priest M."/>
            <person name="Roberts A."/>
            <person name="Saif S."/>
            <person name="Shea T."/>
            <person name="Sisk P."/>
            <person name="Sykes S."/>
            <person name="Wortman J."/>
            <person name="Nusbaum C."/>
            <person name="Birren B."/>
        </authorList>
    </citation>
    <scope>NUCLEOTIDE SEQUENCE [LARGE SCALE GENOMIC DNA]</scope>
    <source>
        <strain evidence="2 3">VS20</strain>
    </source>
</reference>
<accession>T0RK37</accession>
<evidence type="ECO:0000313" key="2">
    <source>
        <dbReference type="EMBL" id="EQC32643.1"/>
    </source>
</evidence>
<dbReference type="Proteomes" id="UP000030762">
    <property type="component" value="Unassembled WGS sequence"/>
</dbReference>
<organism evidence="2 3">
    <name type="scientific">Saprolegnia diclina (strain VS20)</name>
    <dbReference type="NCBI Taxonomy" id="1156394"/>
    <lineage>
        <taxon>Eukaryota</taxon>
        <taxon>Sar</taxon>
        <taxon>Stramenopiles</taxon>
        <taxon>Oomycota</taxon>
        <taxon>Saprolegniomycetes</taxon>
        <taxon>Saprolegniales</taxon>
        <taxon>Saprolegniaceae</taxon>
        <taxon>Saprolegnia</taxon>
    </lineage>
</organism>
<dbReference type="RefSeq" id="XP_008613787.1">
    <property type="nucleotide sequence ID" value="XM_008615565.1"/>
</dbReference>
<evidence type="ECO:0000313" key="3">
    <source>
        <dbReference type="Proteomes" id="UP000030762"/>
    </source>
</evidence>
<gene>
    <name evidence="2" type="ORF">SDRG_09619</name>
</gene>
<feature type="region of interest" description="Disordered" evidence="1">
    <location>
        <begin position="43"/>
        <end position="63"/>
    </location>
</feature>
<dbReference type="AlphaFoldDB" id="T0RK37"/>
<proteinExistence type="predicted"/>
<dbReference type="OMA" id="HICTSIK"/>
<dbReference type="EMBL" id="JH767162">
    <property type="protein sequence ID" value="EQC32643.1"/>
    <property type="molecule type" value="Genomic_DNA"/>
</dbReference>
<dbReference type="OrthoDB" id="75347at2759"/>
<feature type="compositionally biased region" description="Polar residues" evidence="1">
    <location>
        <begin position="297"/>
        <end position="308"/>
    </location>
</feature>
<feature type="compositionally biased region" description="Basic and acidic residues" evidence="1">
    <location>
        <begin position="309"/>
        <end position="318"/>
    </location>
</feature>
<name>T0RK37_SAPDV</name>
<keyword evidence="3" id="KW-1185">Reference proteome</keyword>
<dbReference type="GeneID" id="19950346"/>
<dbReference type="InParanoid" id="T0RK37"/>
<sequence length="373" mass="40629">MATTGPSADALNEMGSNLTFSDLLDISGGGISYNDDPFLDEPIVVEVKPPPPSQAKSHATRPHVLKRKPSISFQKRRSQNLDFYPRPPEDKIDMAAVNNQVDDFMQDFYSPRAAATTTTFVTPAPKTETIKGLGLDLSMPPVLLVPTEIPEPIPYTPLKQEEDDMEPNPIPELLPIMAPPNHGHRHVYNNSVDLSHLSSNFAQMLQQPNPGFFPGSPLAGGATMGFPPTSPVHNSMAMGSMSPLQMGMSMAPPPMFNLYPSMMYTGGDMGHMQPPMPASPALSSGLSSTFEAVNIRSVPNSPSSSTTDGSERREKREYKCRQCGQPKSGHICTSIKSMMDSSCQSETSSSYTNEWRILTVKSKWVAQYPGHDA</sequence>
<protein>
    <submittedName>
        <fullName evidence="2">Uncharacterized protein</fullName>
    </submittedName>
</protein>
<evidence type="ECO:0000256" key="1">
    <source>
        <dbReference type="SAM" id="MobiDB-lite"/>
    </source>
</evidence>
<feature type="region of interest" description="Disordered" evidence="1">
    <location>
        <begin position="293"/>
        <end position="318"/>
    </location>
</feature>